<comment type="caution">
    <text evidence="10">The sequence shown here is derived from an EMBL/GenBank/DDBJ whole genome shotgun (WGS) entry which is preliminary data.</text>
</comment>
<dbReference type="NCBIfam" id="TIGR02887">
    <property type="entry name" value="spore_ger_x_C"/>
    <property type="match status" value="1"/>
</dbReference>
<organism evidence="10 11">
    <name type="scientific">Metabacillus idriensis</name>
    <dbReference type="NCBI Taxonomy" id="324768"/>
    <lineage>
        <taxon>Bacteria</taxon>
        <taxon>Bacillati</taxon>
        <taxon>Bacillota</taxon>
        <taxon>Bacilli</taxon>
        <taxon>Bacillales</taxon>
        <taxon>Bacillaceae</taxon>
        <taxon>Metabacillus</taxon>
    </lineage>
</organism>
<evidence type="ECO:0000256" key="5">
    <source>
        <dbReference type="ARBA" id="ARBA00023136"/>
    </source>
</evidence>
<keyword evidence="4" id="KW-0732">Signal</keyword>
<dbReference type="InterPro" id="IPR057336">
    <property type="entry name" value="GerAC_N"/>
</dbReference>
<evidence type="ECO:0000313" key="11">
    <source>
        <dbReference type="Proteomes" id="UP000441585"/>
    </source>
</evidence>
<dbReference type="InterPro" id="IPR038501">
    <property type="entry name" value="Spore_GerAC_C_sf"/>
</dbReference>
<keyword evidence="5" id="KW-0472">Membrane</keyword>
<evidence type="ECO:0000256" key="1">
    <source>
        <dbReference type="ARBA" id="ARBA00004635"/>
    </source>
</evidence>
<evidence type="ECO:0000256" key="6">
    <source>
        <dbReference type="ARBA" id="ARBA00023139"/>
    </source>
</evidence>
<dbReference type="InterPro" id="IPR046953">
    <property type="entry name" value="Spore_GerAC-like_C"/>
</dbReference>
<keyword evidence="3" id="KW-0309">Germination</keyword>
<dbReference type="RefSeq" id="WP_154319156.1">
    <property type="nucleotide sequence ID" value="NZ_CAJFZX010000001.1"/>
</dbReference>
<feature type="domain" description="Spore germination protein N-terminal" evidence="9">
    <location>
        <begin position="18"/>
        <end position="185"/>
    </location>
</feature>
<evidence type="ECO:0000259" key="9">
    <source>
        <dbReference type="Pfam" id="PF25198"/>
    </source>
</evidence>
<dbReference type="Proteomes" id="UP000441585">
    <property type="component" value="Unassembled WGS sequence"/>
</dbReference>
<evidence type="ECO:0000256" key="2">
    <source>
        <dbReference type="ARBA" id="ARBA00007886"/>
    </source>
</evidence>
<dbReference type="Gene3D" id="6.20.190.10">
    <property type="entry name" value="Nutrient germinant receptor protein C, domain 1"/>
    <property type="match status" value="1"/>
</dbReference>
<evidence type="ECO:0000256" key="4">
    <source>
        <dbReference type="ARBA" id="ARBA00022729"/>
    </source>
</evidence>
<dbReference type="PROSITE" id="PS51257">
    <property type="entry name" value="PROKAR_LIPOPROTEIN"/>
    <property type="match status" value="1"/>
</dbReference>
<dbReference type="Pfam" id="PF05504">
    <property type="entry name" value="Spore_GerAC"/>
    <property type="match status" value="1"/>
</dbReference>
<proteinExistence type="inferred from homology"/>
<feature type="domain" description="Spore germination GerAC-like C-terminal" evidence="8">
    <location>
        <begin position="198"/>
        <end position="360"/>
    </location>
</feature>
<comment type="similarity">
    <text evidence="2">Belongs to the GerABKC lipoprotein family.</text>
</comment>
<dbReference type="Pfam" id="PF25198">
    <property type="entry name" value="Spore_GerAC_N"/>
    <property type="match status" value="1"/>
</dbReference>
<comment type="subcellular location">
    <subcellularLocation>
        <location evidence="1">Membrane</location>
        <topology evidence="1">Lipid-anchor</topology>
    </subcellularLocation>
</comment>
<keyword evidence="7" id="KW-0449">Lipoprotein</keyword>
<accession>A0A6I2MBY6</accession>
<dbReference type="GO" id="GO:0009847">
    <property type="term" value="P:spore germination"/>
    <property type="evidence" value="ECO:0007669"/>
    <property type="project" value="InterPro"/>
</dbReference>
<protein>
    <submittedName>
        <fullName evidence="10">Ger(X)C family spore germination protein</fullName>
    </submittedName>
</protein>
<name>A0A6I2MBY6_9BACI</name>
<evidence type="ECO:0000256" key="7">
    <source>
        <dbReference type="ARBA" id="ARBA00023288"/>
    </source>
</evidence>
<evidence type="ECO:0000313" key="10">
    <source>
        <dbReference type="EMBL" id="MRX55718.1"/>
    </source>
</evidence>
<dbReference type="PANTHER" id="PTHR35789">
    <property type="entry name" value="SPORE GERMINATION PROTEIN B3"/>
    <property type="match status" value="1"/>
</dbReference>
<evidence type="ECO:0000259" key="8">
    <source>
        <dbReference type="Pfam" id="PF05504"/>
    </source>
</evidence>
<dbReference type="GO" id="GO:0016020">
    <property type="term" value="C:membrane"/>
    <property type="evidence" value="ECO:0007669"/>
    <property type="project" value="UniProtKB-SubCell"/>
</dbReference>
<reference evidence="10 11" key="1">
    <citation type="submission" date="2019-11" db="EMBL/GenBank/DDBJ databases">
        <title>Bacillus idriensis genome.</title>
        <authorList>
            <person name="Konopka E.N."/>
            <person name="Newman J.D."/>
        </authorList>
    </citation>
    <scope>NUCLEOTIDE SEQUENCE [LARGE SCALE GENOMIC DNA]</scope>
    <source>
        <strain evidence="10 11">DSM 19097</strain>
    </source>
</reference>
<evidence type="ECO:0000256" key="3">
    <source>
        <dbReference type="ARBA" id="ARBA00022544"/>
    </source>
</evidence>
<dbReference type="AlphaFoldDB" id="A0A6I2MBY6"/>
<dbReference type="EMBL" id="WKKF01000006">
    <property type="protein sequence ID" value="MRX55718.1"/>
    <property type="molecule type" value="Genomic_DNA"/>
</dbReference>
<gene>
    <name evidence="10" type="ORF">GJU41_17280</name>
</gene>
<dbReference type="PANTHER" id="PTHR35789:SF1">
    <property type="entry name" value="SPORE GERMINATION PROTEIN B3"/>
    <property type="match status" value="1"/>
</dbReference>
<sequence>MKKILLIFITLMLSGCWDSQNIEDLSLVVGTGIDKIDPVEGVQIVQQIILPKSGSIGQGQGAGYKNITTGGGTLHEAIRNVSLETKPISSEHQRIFLINQEVIKETPLDTVINQFIRDDKTRRSLYIFLTEEPASELLSVKTDKEIPSNIIYELTENRKKTNKILPPLKLGEASARLQSEGSFPIQIVGLEKGNLKLMGAGVINNGKLVGENLTGDEVSALSWLNGSVEGGTVEAVHHDKPFGFEVIKLRSKKIKTKIKNGRLFIDIFIRVEGRLAEDWYEKENSFDKGYQKGIEGIVEKTIEKEVNDLIYTLQNDYKTGVAGLFHYVKNQHPAYWRKYGKQWDEKFSEAEITYKVRINKTDFGTKGSSQ</sequence>
<dbReference type="InterPro" id="IPR008844">
    <property type="entry name" value="Spore_GerAC-like"/>
</dbReference>
<keyword evidence="6" id="KW-0564">Palmitate</keyword>
<dbReference type="Gene3D" id="3.30.300.210">
    <property type="entry name" value="Nutrient germinant receptor protein C, domain 3"/>
    <property type="match status" value="1"/>
</dbReference>
<keyword evidence="11" id="KW-1185">Reference proteome</keyword>